<dbReference type="Pfam" id="PF02696">
    <property type="entry name" value="SelO"/>
    <property type="match status" value="1"/>
</dbReference>
<feature type="compositionally biased region" description="Polar residues" evidence="11">
    <location>
        <begin position="672"/>
        <end position="690"/>
    </location>
</feature>
<reference evidence="13" key="1">
    <citation type="submission" date="2025-08" db="UniProtKB">
        <authorList>
            <consortium name="RefSeq"/>
        </authorList>
    </citation>
    <scope>IDENTIFICATION</scope>
    <source>
        <tissue evidence="13">Gonad</tissue>
    </source>
</reference>
<proteinExistence type="inferred from homology"/>
<evidence type="ECO:0000256" key="2">
    <source>
        <dbReference type="ARBA" id="ARBA00009747"/>
    </source>
</evidence>
<dbReference type="GeneID" id="109462360"/>
<comment type="cofactor">
    <cofactor evidence="1">
        <name>Mg(2+)</name>
        <dbReference type="ChEBI" id="CHEBI:18420"/>
    </cofactor>
</comment>
<evidence type="ECO:0000313" key="13">
    <source>
        <dbReference type="RefSeq" id="XP_019614461.1"/>
    </source>
</evidence>
<evidence type="ECO:0000256" key="6">
    <source>
        <dbReference type="ARBA" id="ARBA00022741"/>
    </source>
</evidence>
<gene>
    <name evidence="13" type="primary">LOC109462360</name>
</gene>
<name>A0A6P4YC49_BRABE</name>
<evidence type="ECO:0000313" key="12">
    <source>
        <dbReference type="Proteomes" id="UP000515135"/>
    </source>
</evidence>
<dbReference type="AlphaFoldDB" id="A0A6P4YC49"/>
<dbReference type="Proteomes" id="UP000515135">
    <property type="component" value="Unplaced"/>
</dbReference>
<evidence type="ECO:0000256" key="5">
    <source>
        <dbReference type="ARBA" id="ARBA00022723"/>
    </source>
</evidence>
<evidence type="ECO:0000256" key="9">
    <source>
        <dbReference type="ARBA" id="ARBA00031547"/>
    </source>
</evidence>
<evidence type="ECO:0000256" key="10">
    <source>
        <dbReference type="SAM" id="Coils"/>
    </source>
</evidence>
<sequence length="705" mass="78211">MLRFARHLVEKQLTCAMSRSLAAPACLPVQVNHFCVGPAPETGHKASKGKFFGRGRGAIAMANLEKLNFDNLVLRSLPIDTSDENVPRQVPGACFSRVSPTPVSNPQTVAFSAQALQLLDLPVSELRRPEFAQYFSGNKLLPGSETAAHCYCGHQFGHFSGQLGDGAAMYLGEVVNKSGERWEIQLKGAGLTPYSRTADGRKVLRSSIREFLCSEAMHHLGIPTTRAGCCVTSDSKVLRDVYYNGNASYEKCTTVLRIAQTFLRFGSFEIFKPTDEITGRKGPSVGRNDILITMLDYAIKTFFPEIQAAHADNSEERYLAFYREVVHRTARLVAEWQCVGFCHGVLNTDNMSILGLTIDYGPFGFLDRYDADNICNGSDDGARYSYRSQPEICKWNCEKFGEAISEALPTVLTKPILEEFDQTFSEHYLSKMRKKLGLVRKELPEDKELFEALLQTMTETGADFTNTLRGLSKLSLPGCQDFDSSLERTRSFLLSQCCSVQELIKACKPRMDPRQLQMLMLLLSTNPSLLMQLGGQGKIMREFERMEKLEEIKDLTQEQKSAADVQKWTEWLEKYTARLKLEAQEGEVEQLNKERVITMNSNNPKFILRNYIAQNAITAAEDGDFSEVQRVLRLLEQPFSEDVDLGELAVAPGDGGSASSTTDDDAGASASVLSETAAGQGTAKSCTGTAYDSRPPDWAVDLCVT</sequence>
<dbReference type="InterPro" id="IPR003846">
    <property type="entry name" value="SelO"/>
</dbReference>
<evidence type="ECO:0000256" key="7">
    <source>
        <dbReference type="ARBA" id="ARBA00022840"/>
    </source>
</evidence>
<dbReference type="GO" id="GO:0046872">
    <property type="term" value="F:metal ion binding"/>
    <property type="evidence" value="ECO:0007669"/>
    <property type="project" value="UniProtKB-KW"/>
</dbReference>
<keyword evidence="10" id="KW-0175">Coiled coil</keyword>
<organism evidence="12 13">
    <name type="scientific">Branchiostoma belcheri</name>
    <name type="common">Amphioxus</name>
    <dbReference type="NCBI Taxonomy" id="7741"/>
    <lineage>
        <taxon>Eukaryota</taxon>
        <taxon>Metazoa</taxon>
        <taxon>Chordata</taxon>
        <taxon>Cephalochordata</taxon>
        <taxon>Leptocardii</taxon>
        <taxon>Amphioxiformes</taxon>
        <taxon>Branchiostomatidae</taxon>
        <taxon>Branchiostoma</taxon>
    </lineage>
</organism>
<feature type="coiled-coil region" evidence="10">
    <location>
        <begin position="539"/>
        <end position="594"/>
    </location>
</feature>
<dbReference type="GO" id="GO:0016779">
    <property type="term" value="F:nucleotidyltransferase activity"/>
    <property type="evidence" value="ECO:0007669"/>
    <property type="project" value="UniProtKB-KW"/>
</dbReference>
<protein>
    <recommendedName>
        <fullName evidence="9">Selenoprotein O</fullName>
    </recommendedName>
</protein>
<evidence type="ECO:0000256" key="8">
    <source>
        <dbReference type="ARBA" id="ARBA00022842"/>
    </source>
</evidence>
<evidence type="ECO:0000256" key="1">
    <source>
        <dbReference type="ARBA" id="ARBA00001946"/>
    </source>
</evidence>
<keyword evidence="6" id="KW-0547">Nucleotide-binding</keyword>
<keyword evidence="7" id="KW-0067">ATP-binding</keyword>
<dbReference type="RefSeq" id="XP_019614461.1">
    <property type="nucleotide sequence ID" value="XM_019758902.1"/>
</dbReference>
<evidence type="ECO:0000256" key="11">
    <source>
        <dbReference type="SAM" id="MobiDB-lite"/>
    </source>
</evidence>
<dbReference type="PANTHER" id="PTHR12153:SF15">
    <property type="entry name" value="PROTEIN ADENYLYLTRANSFERASE SELO, MITOCHONDRIAL"/>
    <property type="match status" value="1"/>
</dbReference>
<feature type="region of interest" description="Disordered" evidence="11">
    <location>
        <begin position="651"/>
        <end position="695"/>
    </location>
</feature>
<dbReference type="PANTHER" id="PTHR12153">
    <property type="entry name" value="SELENOPROTEIN O"/>
    <property type="match status" value="1"/>
</dbReference>
<dbReference type="HAMAP" id="MF_00692">
    <property type="entry name" value="SelO"/>
    <property type="match status" value="1"/>
</dbReference>
<dbReference type="NCBIfam" id="NF000658">
    <property type="entry name" value="PRK00029.1"/>
    <property type="match status" value="1"/>
</dbReference>
<feature type="compositionally biased region" description="Low complexity" evidence="11">
    <location>
        <begin position="657"/>
        <end position="671"/>
    </location>
</feature>
<dbReference type="KEGG" id="bbel:109462360"/>
<comment type="similarity">
    <text evidence="2">Belongs to the SELO family.</text>
</comment>
<dbReference type="GO" id="GO:0005524">
    <property type="term" value="F:ATP binding"/>
    <property type="evidence" value="ECO:0007669"/>
    <property type="project" value="UniProtKB-KW"/>
</dbReference>
<keyword evidence="8" id="KW-0460">Magnesium</keyword>
<accession>A0A6P4YC49</accession>
<keyword evidence="4" id="KW-0548">Nucleotidyltransferase</keyword>
<keyword evidence="5" id="KW-0479">Metal-binding</keyword>
<dbReference type="OrthoDB" id="10254721at2759"/>
<keyword evidence="3" id="KW-0808">Transferase</keyword>
<evidence type="ECO:0000256" key="4">
    <source>
        <dbReference type="ARBA" id="ARBA00022695"/>
    </source>
</evidence>
<keyword evidence="12" id="KW-1185">Reference proteome</keyword>
<evidence type="ECO:0000256" key="3">
    <source>
        <dbReference type="ARBA" id="ARBA00022679"/>
    </source>
</evidence>